<dbReference type="NCBIfam" id="NF006043">
    <property type="entry name" value="PRK08186.1"/>
    <property type="match status" value="1"/>
</dbReference>
<keyword evidence="4" id="KW-1185">Reference proteome</keyword>
<dbReference type="PANTHER" id="PTHR11895">
    <property type="entry name" value="TRANSAMIDASE"/>
    <property type="match status" value="1"/>
</dbReference>
<evidence type="ECO:0000313" key="4">
    <source>
        <dbReference type="Proteomes" id="UP000316968"/>
    </source>
</evidence>
<dbReference type="KEGG" id="saca:FFV09_11630"/>
<dbReference type="AlphaFoldDB" id="A0A4Y6UUR5"/>
<dbReference type="NCBIfam" id="TIGR02713">
    <property type="entry name" value="allophanate_hyd"/>
    <property type="match status" value="1"/>
</dbReference>
<name>A0A4Y6UUR5_SACBS</name>
<dbReference type="InterPro" id="IPR023631">
    <property type="entry name" value="Amidase_dom"/>
</dbReference>
<dbReference type="EMBL" id="CP041217">
    <property type="protein sequence ID" value="QDH21429.1"/>
    <property type="molecule type" value="Genomic_DNA"/>
</dbReference>
<evidence type="ECO:0000313" key="3">
    <source>
        <dbReference type="EMBL" id="QDH21429.1"/>
    </source>
</evidence>
<organism evidence="3 4">
    <name type="scientific">Saccharibacillus brassicae</name>
    <dbReference type="NCBI Taxonomy" id="2583377"/>
    <lineage>
        <taxon>Bacteria</taxon>
        <taxon>Bacillati</taxon>
        <taxon>Bacillota</taxon>
        <taxon>Bacilli</taxon>
        <taxon>Bacillales</taxon>
        <taxon>Paenibacillaceae</taxon>
        <taxon>Saccharibacillus</taxon>
    </lineage>
</organism>
<evidence type="ECO:0000259" key="1">
    <source>
        <dbReference type="Pfam" id="PF01425"/>
    </source>
</evidence>
<dbReference type="Gene3D" id="1.20.58.1700">
    <property type="match status" value="1"/>
</dbReference>
<dbReference type="EC" id="3.5.1.54" evidence="3"/>
<protein>
    <submittedName>
        <fullName evidence="3">Allophanate hydrolase</fullName>
        <ecNumber evidence="3">3.5.1.54</ecNumber>
    </submittedName>
</protein>
<dbReference type="Gene3D" id="3.90.1300.10">
    <property type="entry name" value="Amidase signature (AS) domain"/>
    <property type="match status" value="1"/>
</dbReference>
<dbReference type="InterPro" id="IPR036928">
    <property type="entry name" value="AS_sf"/>
</dbReference>
<reference evidence="3 4" key="1">
    <citation type="submission" date="2019-06" db="EMBL/GenBank/DDBJ databases">
        <title>Saccharibacillus brassicae sp. nov., an endophytic bacterium isolated from Chinese cabbage seeds (Brassica pekinensis).</title>
        <authorList>
            <person name="Jiang L."/>
            <person name="Lee J."/>
            <person name="Kim S.W."/>
        </authorList>
    </citation>
    <scope>NUCLEOTIDE SEQUENCE [LARGE SCALE GENOMIC DNA]</scope>
    <source>
        <strain evidence="4">KCTC 43072 / ATSA2</strain>
    </source>
</reference>
<evidence type="ECO:0000259" key="2">
    <source>
        <dbReference type="Pfam" id="PF21986"/>
    </source>
</evidence>
<dbReference type="RefSeq" id="WP_141447974.1">
    <property type="nucleotide sequence ID" value="NZ_CP041217.1"/>
</dbReference>
<feature type="domain" description="Amidase" evidence="1">
    <location>
        <begin position="29"/>
        <end position="438"/>
    </location>
</feature>
<sequence length="581" mass="61797">MTGSSIPAKLTIDVLLSGYRSGLFTPEDVIAAVIARAGHTTDKNIWILPPTDERIRPYLDRLHSLNPADHPLWGIPFAIKDNIEAAGWPITAGCPDYAYTAERHAGVVERLVAAGAIPVGKTNLDQFATGLVGTRSPYGAAHNALRPELISGGSSSGSAVAVALGQASFSLGTDTAGSGRVPAALNGLVGYKPAVGAWPSRGVVPACRSIDCVTAFANTLDDAETVDRHIRGRLEDDPYSFDRPLAPAALPKRFLLPADPPTFYGPFEAEYRAAWERAKAMIAQTGIPVVEIDLSMLGEAAALLYEGPLVAERWSDLQPFIEGHPGSTLPVTETVLRTGEQVSFTASALFRSQHRLAEIRRSADTLLHEAVLILPTAGGTWTREQVDADPIATNSRMGLYTNHCNLLDLSALAIPAGEAAQRLPFGITLFARPSEEANLGAAARLIERETNRITVAVCGLHMRGMTLEPQMIGLGASFVETVRTAPAYKLYRLPTSPPKPGLVRVHAGGSAIEMELWSMPLSSFGRFTADIPAPLGIGRIELQDGQLVSGFVCEAYAAQEDADISQHGGWRGALAAVEAAL</sequence>
<dbReference type="SUPFAM" id="SSF75304">
    <property type="entry name" value="Amidase signature (AS) enzymes"/>
    <property type="match status" value="1"/>
</dbReference>
<dbReference type="InterPro" id="IPR014085">
    <property type="entry name" value="Allophanate_hydrolase"/>
</dbReference>
<dbReference type="Gene3D" id="3.10.490.10">
    <property type="entry name" value="Gamma-glutamyl cyclotransferase-like"/>
    <property type="match status" value="1"/>
</dbReference>
<dbReference type="Pfam" id="PF01425">
    <property type="entry name" value="Amidase"/>
    <property type="match status" value="1"/>
</dbReference>
<gene>
    <name evidence="3" type="primary">atzF</name>
    <name evidence="3" type="ORF">FFV09_11630</name>
</gene>
<dbReference type="InterPro" id="IPR000120">
    <property type="entry name" value="Amidase"/>
</dbReference>
<dbReference type="Pfam" id="PF21986">
    <property type="entry name" value="AH_C"/>
    <property type="match status" value="1"/>
</dbReference>
<dbReference type="OrthoDB" id="9811471at2"/>
<proteinExistence type="predicted"/>
<dbReference type="InterPro" id="IPR053844">
    <property type="entry name" value="AH_C"/>
</dbReference>
<feature type="domain" description="Allophanate hydrolase C-terminal" evidence="2">
    <location>
        <begin position="453"/>
        <end position="574"/>
    </location>
</feature>
<dbReference type="Proteomes" id="UP000316968">
    <property type="component" value="Chromosome"/>
</dbReference>
<dbReference type="PANTHER" id="PTHR11895:SF169">
    <property type="entry name" value="GLUTAMYL-TRNA(GLN) AMIDOTRANSFERASE"/>
    <property type="match status" value="1"/>
</dbReference>
<dbReference type="GO" id="GO:0004039">
    <property type="term" value="F:allophanate hydrolase activity"/>
    <property type="evidence" value="ECO:0007669"/>
    <property type="project" value="UniProtKB-EC"/>
</dbReference>
<keyword evidence="3" id="KW-0378">Hydrolase</keyword>
<accession>A0A4Y6UUR5</accession>